<evidence type="ECO:0000313" key="2">
    <source>
        <dbReference type="Proteomes" id="UP001056778"/>
    </source>
</evidence>
<reference evidence="1" key="1">
    <citation type="submission" date="2022-04" db="EMBL/GenBank/DDBJ databases">
        <title>Chromosome-scale genome assembly of Holotrichia oblita Faldermann.</title>
        <authorList>
            <person name="Rongchong L."/>
        </authorList>
    </citation>
    <scope>NUCLEOTIDE SEQUENCE</scope>
    <source>
        <strain evidence="1">81SQS9</strain>
    </source>
</reference>
<gene>
    <name evidence="1" type="ORF">MML48_7g00008083</name>
</gene>
<protein>
    <submittedName>
        <fullName evidence="1">Adipor/progestin receptor-related</fullName>
    </submittedName>
</protein>
<keyword evidence="2" id="KW-1185">Reference proteome</keyword>
<accession>A0ACB9STM8</accession>
<proteinExistence type="predicted"/>
<comment type="caution">
    <text evidence="1">The sequence shown here is derived from an EMBL/GenBank/DDBJ whole genome shotgun (WGS) entry which is preliminary data.</text>
</comment>
<evidence type="ECO:0000313" key="1">
    <source>
        <dbReference type="EMBL" id="KAI4458010.1"/>
    </source>
</evidence>
<dbReference type="Proteomes" id="UP001056778">
    <property type="component" value="Chromosome 7"/>
</dbReference>
<keyword evidence="1" id="KW-0675">Receptor</keyword>
<organism evidence="1 2">
    <name type="scientific">Holotrichia oblita</name>
    <name type="common">Chafer beetle</name>
    <dbReference type="NCBI Taxonomy" id="644536"/>
    <lineage>
        <taxon>Eukaryota</taxon>
        <taxon>Metazoa</taxon>
        <taxon>Ecdysozoa</taxon>
        <taxon>Arthropoda</taxon>
        <taxon>Hexapoda</taxon>
        <taxon>Insecta</taxon>
        <taxon>Pterygota</taxon>
        <taxon>Neoptera</taxon>
        <taxon>Endopterygota</taxon>
        <taxon>Coleoptera</taxon>
        <taxon>Polyphaga</taxon>
        <taxon>Scarabaeiformia</taxon>
        <taxon>Scarabaeidae</taxon>
        <taxon>Melolonthinae</taxon>
        <taxon>Holotrichia</taxon>
    </lineage>
</organism>
<name>A0ACB9STM8_HOLOL</name>
<dbReference type="EMBL" id="CM043021">
    <property type="protein sequence ID" value="KAI4458010.1"/>
    <property type="molecule type" value="Genomic_DNA"/>
</dbReference>
<sequence>MLQKWRMFYMTTVTIIFSGAMMLQLPKFNITSHVKTMVFILWAAYGVIPTIHWTIRSGGIESPVVEVRICNMVKLNPSCMYVIISRFNLLLLPRVLGMYVISGMAFLVYITKVPERFCAGKFDYLGHSHQWWHIMVVFALYYWHNSGLLYLEYRMNHACPSPVS</sequence>